<dbReference type="EMBL" id="LAZR01001859">
    <property type="protein sequence ID" value="KKN37959.1"/>
    <property type="molecule type" value="Genomic_DNA"/>
</dbReference>
<dbReference type="Pfam" id="PF05866">
    <property type="entry name" value="RusA"/>
    <property type="match status" value="1"/>
</dbReference>
<proteinExistence type="predicted"/>
<dbReference type="AlphaFoldDB" id="A0A0F9Q631"/>
<dbReference type="GO" id="GO:0006281">
    <property type="term" value="P:DNA repair"/>
    <property type="evidence" value="ECO:0007669"/>
    <property type="project" value="InterPro"/>
</dbReference>
<feature type="non-terminal residue" evidence="1">
    <location>
        <position position="1"/>
    </location>
</feature>
<evidence type="ECO:0000313" key="1">
    <source>
        <dbReference type="EMBL" id="KKN37959.1"/>
    </source>
</evidence>
<organism evidence="1">
    <name type="scientific">marine sediment metagenome</name>
    <dbReference type="NCBI Taxonomy" id="412755"/>
    <lineage>
        <taxon>unclassified sequences</taxon>
        <taxon>metagenomes</taxon>
        <taxon>ecological metagenomes</taxon>
    </lineage>
</organism>
<accession>A0A0F9Q631</accession>
<protein>
    <submittedName>
        <fullName evidence="1">Uncharacterized protein</fullName>
    </submittedName>
</protein>
<dbReference type="GO" id="GO:0000287">
    <property type="term" value="F:magnesium ion binding"/>
    <property type="evidence" value="ECO:0007669"/>
    <property type="project" value="InterPro"/>
</dbReference>
<dbReference type="InterPro" id="IPR008822">
    <property type="entry name" value="Endonuclease_RusA-like"/>
</dbReference>
<comment type="caution">
    <text evidence="1">The sequence shown here is derived from an EMBL/GenBank/DDBJ whole genome shotgun (WGS) entry which is preliminary data.</text>
</comment>
<reference evidence="1" key="1">
    <citation type="journal article" date="2015" name="Nature">
        <title>Complex archaea that bridge the gap between prokaryotes and eukaryotes.</title>
        <authorList>
            <person name="Spang A."/>
            <person name="Saw J.H."/>
            <person name="Jorgensen S.L."/>
            <person name="Zaremba-Niedzwiedzka K."/>
            <person name="Martijn J."/>
            <person name="Lind A.E."/>
            <person name="van Eijk R."/>
            <person name="Schleper C."/>
            <person name="Guy L."/>
            <person name="Ettema T.J."/>
        </authorList>
    </citation>
    <scope>NUCLEOTIDE SEQUENCE</scope>
</reference>
<gene>
    <name evidence="1" type="ORF">LCGC14_0758010</name>
</gene>
<dbReference type="GO" id="GO:0006310">
    <property type="term" value="P:DNA recombination"/>
    <property type="evidence" value="ECO:0007669"/>
    <property type="project" value="InterPro"/>
</dbReference>
<dbReference type="Gene3D" id="3.30.1330.70">
    <property type="entry name" value="Holliday junction resolvase RusA"/>
    <property type="match status" value="1"/>
</dbReference>
<dbReference type="InterPro" id="IPR036614">
    <property type="entry name" value="RusA-like_sf"/>
</dbReference>
<name>A0A0F9Q631_9ZZZZ</name>
<dbReference type="SUPFAM" id="SSF103084">
    <property type="entry name" value="Holliday junction resolvase RusA"/>
    <property type="match status" value="1"/>
</dbReference>
<sequence>YKDGKQKKNEIFIGHYLEKYVPETPFECPLLLTMMANFVVPKSRSQWWREAALRGIIQHTSTPDLDNLIKNITDVMQDMQFYRNDNQIVQINANKRYSLKYSWAIALHPINEPGSKKEYIVNNAQYNRANP</sequence>